<proteinExistence type="predicted"/>
<name>A0A4Z2J6P5_9TELE</name>
<organism evidence="1 2">
    <name type="scientific">Liparis tanakae</name>
    <name type="common">Tanaka's snailfish</name>
    <dbReference type="NCBI Taxonomy" id="230148"/>
    <lineage>
        <taxon>Eukaryota</taxon>
        <taxon>Metazoa</taxon>
        <taxon>Chordata</taxon>
        <taxon>Craniata</taxon>
        <taxon>Vertebrata</taxon>
        <taxon>Euteleostomi</taxon>
        <taxon>Actinopterygii</taxon>
        <taxon>Neopterygii</taxon>
        <taxon>Teleostei</taxon>
        <taxon>Neoteleostei</taxon>
        <taxon>Acanthomorphata</taxon>
        <taxon>Eupercaria</taxon>
        <taxon>Perciformes</taxon>
        <taxon>Cottioidei</taxon>
        <taxon>Cottales</taxon>
        <taxon>Liparidae</taxon>
        <taxon>Liparis</taxon>
    </lineage>
</organism>
<comment type="caution">
    <text evidence="1">The sequence shown here is derived from an EMBL/GenBank/DDBJ whole genome shotgun (WGS) entry which is preliminary data.</text>
</comment>
<dbReference type="Proteomes" id="UP000314294">
    <property type="component" value="Unassembled WGS sequence"/>
</dbReference>
<accession>A0A4Z2J6P5</accession>
<dbReference type="EMBL" id="SRLO01000018">
    <property type="protein sequence ID" value="TNN85859.1"/>
    <property type="molecule type" value="Genomic_DNA"/>
</dbReference>
<reference evidence="1 2" key="1">
    <citation type="submission" date="2019-03" db="EMBL/GenBank/DDBJ databases">
        <title>First draft genome of Liparis tanakae, snailfish: a comprehensive survey of snailfish specific genes.</title>
        <authorList>
            <person name="Kim W."/>
            <person name="Song I."/>
            <person name="Jeong J.-H."/>
            <person name="Kim D."/>
            <person name="Kim S."/>
            <person name="Ryu S."/>
            <person name="Song J.Y."/>
            <person name="Lee S.K."/>
        </authorList>
    </citation>
    <scope>NUCLEOTIDE SEQUENCE [LARGE SCALE GENOMIC DNA]</scope>
    <source>
        <tissue evidence="1">Muscle</tissue>
    </source>
</reference>
<evidence type="ECO:0000313" key="1">
    <source>
        <dbReference type="EMBL" id="TNN85859.1"/>
    </source>
</evidence>
<evidence type="ECO:0000313" key="2">
    <source>
        <dbReference type="Proteomes" id="UP000314294"/>
    </source>
</evidence>
<gene>
    <name evidence="1" type="ORF">EYF80_003703</name>
</gene>
<dbReference type="AlphaFoldDB" id="A0A4Z2J6P5"/>
<protein>
    <submittedName>
        <fullName evidence="1">Uncharacterized protein</fullName>
    </submittedName>
</protein>
<sequence length="149" mass="15813">MFSLAMPYLRGSPLRSTEPEDTLAWVDILGGTWHAPNIVSSATVSRVERVDGLAGIISSEVRARQLVPANDGPVRCAPGCLEAGESDGKCRADSKQRTGHRRLPHGHIKVYWGMVPVTGSPTCGPAQPSPAAKQAVSAPLEMIIPVVTH</sequence>
<keyword evidence="2" id="KW-1185">Reference proteome</keyword>